<dbReference type="Proteomes" id="UP000436088">
    <property type="component" value="Unassembled WGS sequence"/>
</dbReference>
<feature type="repeat" description="ANK" evidence="1">
    <location>
        <begin position="83"/>
        <end position="115"/>
    </location>
</feature>
<feature type="transmembrane region" description="Helical" evidence="2">
    <location>
        <begin position="393"/>
        <end position="417"/>
    </location>
</feature>
<dbReference type="Pfam" id="PF13962">
    <property type="entry name" value="PGG"/>
    <property type="match status" value="1"/>
</dbReference>
<evidence type="ECO:0000313" key="5">
    <source>
        <dbReference type="Proteomes" id="UP000436088"/>
    </source>
</evidence>
<comment type="caution">
    <text evidence="4">The sequence shown here is derived from an EMBL/GenBank/DDBJ whole genome shotgun (WGS) entry which is preliminary data.</text>
</comment>
<reference evidence="4" key="1">
    <citation type="submission" date="2019-09" db="EMBL/GenBank/DDBJ databases">
        <title>Draft genome information of white flower Hibiscus syriacus.</title>
        <authorList>
            <person name="Kim Y.-M."/>
        </authorList>
    </citation>
    <scope>NUCLEOTIDE SEQUENCE [LARGE SCALE GENOMIC DNA]</scope>
    <source>
        <strain evidence="4">YM2019G1</strain>
    </source>
</reference>
<dbReference type="PROSITE" id="PS50088">
    <property type="entry name" value="ANK_REPEAT"/>
    <property type="match status" value="2"/>
</dbReference>
<dbReference type="InterPro" id="IPR036770">
    <property type="entry name" value="Ankyrin_rpt-contain_sf"/>
</dbReference>
<dbReference type="SMART" id="SM00248">
    <property type="entry name" value="ANK"/>
    <property type="match status" value="5"/>
</dbReference>
<dbReference type="InterPro" id="IPR002110">
    <property type="entry name" value="Ankyrin_rpt"/>
</dbReference>
<evidence type="ECO:0000259" key="3">
    <source>
        <dbReference type="Pfam" id="PF13962"/>
    </source>
</evidence>
<dbReference type="EMBL" id="VEPZ02001530">
    <property type="protein sequence ID" value="KAE8669234.1"/>
    <property type="molecule type" value="Genomic_DNA"/>
</dbReference>
<feature type="transmembrane region" description="Helical" evidence="2">
    <location>
        <begin position="262"/>
        <end position="279"/>
    </location>
</feature>
<organism evidence="4 5">
    <name type="scientific">Hibiscus syriacus</name>
    <name type="common">Rose of Sharon</name>
    <dbReference type="NCBI Taxonomy" id="106335"/>
    <lineage>
        <taxon>Eukaryota</taxon>
        <taxon>Viridiplantae</taxon>
        <taxon>Streptophyta</taxon>
        <taxon>Embryophyta</taxon>
        <taxon>Tracheophyta</taxon>
        <taxon>Spermatophyta</taxon>
        <taxon>Magnoliopsida</taxon>
        <taxon>eudicotyledons</taxon>
        <taxon>Gunneridae</taxon>
        <taxon>Pentapetalae</taxon>
        <taxon>rosids</taxon>
        <taxon>malvids</taxon>
        <taxon>Malvales</taxon>
        <taxon>Malvaceae</taxon>
        <taxon>Malvoideae</taxon>
        <taxon>Hibiscus</taxon>
    </lineage>
</organism>
<dbReference type="AlphaFoldDB" id="A0A6A2YCD5"/>
<dbReference type="PANTHER" id="PTHR24128:SF46">
    <property type="entry name" value="ALPHA-LATROTOXIN-LHE1A-LIKE ISOFORM X1"/>
    <property type="match status" value="1"/>
</dbReference>
<gene>
    <name evidence="4" type="ORF">F3Y22_tig00112249pilonHSYRG00089</name>
</gene>
<evidence type="ECO:0000256" key="2">
    <source>
        <dbReference type="SAM" id="Phobius"/>
    </source>
</evidence>
<proteinExistence type="predicted"/>
<evidence type="ECO:0000256" key="1">
    <source>
        <dbReference type="PROSITE-ProRule" id="PRU00023"/>
    </source>
</evidence>
<dbReference type="SUPFAM" id="SSF48403">
    <property type="entry name" value="Ankyrin repeat"/>
    <property type="match status" value="1"/>
</dbReference>
<keyword evidence="4" id="KW-0687">Ribonucleoprotein</keyword>
<dbReference type="PROSITE" id="PS50297">
    <property type="entry name" value="ANK_REP_REGION"/>
    <property type="match status" value="2"/>
</dbReference>
<dbReference type="Pfam" id="PF12796">
    <property type="entry name" value="Ank_2"/>
    <property type="match status" value="2"/>
</dbReference>
<feature type="transmembrane region" description="Helical" evidence="2">
    <location>
        <begin position="363"/>
        <end position="386"/>
    </location>
</feature>
<feature type="repeat" description="ANK" evidence="1">
    <location>
        <begin position="199"/>
        <end position="231"/>
    </location>
</feature>
<feature type="transmembrane region" description="Helical" evidence="2">
    <location>
        <begin position="429"/>
        <end position="455"/>
    </location>
</feature>
<protein>
    <submittedName>
        <fullName evidence="4">Ribosomal protein L23AB isoform 1</fullName>
    </submittedName>
</protein>
<evidence type="ECO:0000313" key="4">
    <source>
        <dbReference type="EMBL" id="KAE8669234.1"/>
    </source>
</evidence>
<name>A0A6A2YCD5_HIBSY</name>
<sequence length="467" mass="52362">MAKSFSIVIDPASMEERAREAARIGDIDVLYELIWEKPDFLHEVEGREFYDTPLHVAAASGRTEFAMELLGLKPSLAMKLNQDGWSPLHLALKNGDTETAFSLLEFNKDLARVKGNNGYTPFHLAVTMGDSIDHLTLLTTILNDCPKCIHDVTNRNDTALHLAAGENKLKAFQVLLRSLLSSECSTRRIKKLLNFKNRNGDTVLHIAASKNQPKILGLLTRWGVDIRLKNSNKLTATEILEQSENQQDSKECLRILRSQRKNIFQSPFLFIFYLVRQLASEAKNMSSERSNALVVVTVLILTATYQAALSPPGGVFQANSQNNTSPAMDIHSGSKNSSTGKLNKFLEKGSYAAGSSVLSTRKFLWFFIPNIGAFCISFIVTCFVLISNLTVFFWSTLIVALTMLLFCLLVSAVMVISPNTESADIMFQYVYILAYFLSGLMYIIILVVVFIRVYCRIKNKRYARQKP</sequence>
<dbReference type="Gene3D" id="1.25.40.20">
    <property type="entry name" value="Ankyrin repeat-containing domain"/>
    <property type="match status" value="1"/>
</dbReference>
<keyword evidence="2" id="KW-0472">Membrane</keyword>
<dbReference type="GO" id="GO:0005840">
    <property type="term" value="C:ribosome"/>
    <property type="evidence" value="ECO:0007669"/>
    <property type="project" value="UniProtKB-KW"/>
</dbReference>
<accession>A0A6A2YCD5</accession>
<keyword evidence="5" id="KW-1185">Reference proteome</keyword>
<keyword evidence="2" id="KW-1133">Transmembrane helix</keyword>
<feature type="transmembrane region" description="Helical" evidence="2">
    <location>
        <begin position="291"/>
        <end position="309"/>
    </location>
</feature>
<keyword evidence="1" id="KW-0040">ANK repeat</keyword>
<dbReference type="PANTHER" id="PTHR24128">
    <property type="entry name" value="HOMEOBOX PROTEIN WARIAI"/>
    <property type="match status" value="1"/>
</dbReference>
<feature type="domain" description="PGG" evidence="3">
    <location>
        <begin position="287"/>
        <end position="328"/>
    </location>
</feature>
<keyword evidence="2" id="KW-0812">Transmembrane</keyword>
<dbReference type="InterPro" id="IPR026961">
    <property type="entry name" value="PGG_dom"/>
</dbReference>
<keyword evidence="4" id="KW-0689">Ribosomal protein</keyword>